<accession>A0A4Z0Z658</accession>
<feature type="compositionally biased region" description="Polar residues" evidence="1">
    <location>
        <begin position="130"/>
        <end position="139"/>
    </location>
</feature>
<reference evidence="2 3" key="1">
    <citation type="submission" date="2019-03" db="EMBL/GenBank/DDBJ databases">
        <title>Draft genome sequence of Xylaria hypoxylon DSM 108379, a ubiquitous saprotrophic-parasitic fungi on hardwood.</title>
        <authorList>
            <person name="Buettner E."/>
            <person name="Leonhardt S."/>
            <person name="Gebauer A.M."/>
            <person name="Liers C."/>
            <person name="Hofrichter M."/>
            <person name="Kellner H."/>
        </authorList>
    </citation>
    <scope>NUCLEOTIDE SEQUENCE [LARGE SCALE GENOMIC DNA]</scope>
    <source>
        <strain evidence="2 3">DSM 108379</strain>
    </source>
</reference>
<feature type="compositionally biased region" description="Low complexity" evidence="1">
    <location>
        <begin position="167"/>
        <end position="177"/>
    </location>
</feature>
<feature type="region of interest" description="Disordered" evidence="1">
    <location>
        <begin position="1"/>
        <end position="340"/>
    </location>
</feature>
<feature type="compositionally biased region" description="Polar residues" evidence="1">
    <location>
        <begin position="72"/>
        <end position="109"/>
    </location>
</feature>
<dbReference type="AlphaFoldDB" id="A0A4Z0Z658"/>
<feature type="compositionally biased region" description="Basic and acidic residues" evidence="1">
    <location>
        <begin position="7"/>
        <end position="17"/>
    </location>
</feature>
<evidence type="ECO:0000313" key="2">
    <source>
        <dbReference type="EMBL" id="TGJ87708.1"/>
    </source>
</evidence>
<evidence type="ECO:0000313" key="3">
    <source>
        <dbReference type="Proteomes" id="UP000297716"/>
    </source>
</evidence>
<feature type="compositionally biased region" description="Pro residues" evidence="1">
    <location>
        <begin position="237"/>
        <end position="251"/>
    </location>
</feature>
<name>A0A4Z0Z658_9PEZI</name>
<feature type="compositionally biased region" description="Pro residues" evidence="1">
    <location>
        <begin position="178"/>
        <end position="188"/>
    </location>
</feature>
<evidence type="ECO:0000256" key="1">
    <source>
        <dbReference type="SAM" id="MobiDB-lite"/>
    </source>
</evidence>
<dbReference type="Proteomes" id="UP000297716">
    <property type="component" value="Unassembled WGS sequence"/>
</dbReference>
<dbReference type="EMBL" id="SKBN01000010">
    <property type="protein sequence ID" value="TGJ87708.1"/>
    <property type="molecule type" value="Genomic_DNA"/>
</dbReference>
<feature type="compositionally biased region" description="Polar residues" evidence="1">
    <location>
        <begin position="205"/>
        <end position="216"/>
    </location>
</feature>
<sequence length="340" mass="34996">MSGGWKDIAKNGWHPEKSGGGSSLRSQVKGLIGRGETPSDRENHVAAPISSLRDPSSFGPPPKHVAAYGATPAQTNSPTGTTSSYTPAPNSSHTAVPTENHTYSATQPYQAHEGQHVQEEAPSEPKPYRFNTTGLSTSHLPPPPTRYSGGADGRTPQLPPANPPTPTATTQAVAPAKPKAPPSLPPRLPTRSETSTPSPAIASGQAASQGHRNQGAINRLGAAGISVPEFGIGGGRTPPPPPGARLPPPSTGSPTQAPGYGQVDELQARFARMGASSSFQASPNGIAADRSQQRSVGQVPSVLGKKKPPPPPSKKPELSGTREGADAPPPIPLATRPRFD</sequence>
<dbReference type="STRING" id="37992.A0A4Z0Z658"/>
<protein>
    <submittedName>
        <fullName evidence="2">Uncharacterized protein</fullName>
    </submittedName>
</protein>
<keyword evidence="3" id="KW-1185">Reference proteome</keyword>
<gene>
    <name evidence="2" type="ORF">E0Z10_g1010</name>
</gene>
<feature type="compositionally biased region" description="Pro residues" evidence="1">
    <location>
        <begin position="157"/>
        <end position="166"/>
    </location>
</feature>
<comment type="caution">
    <text evidence="2">The sequence shown here is derived from an EMBL/GenBank/DDBJ whole genome shotgun (WGS) entry which is preliminary data.</text>
</comment>
<proteinExistence type="predicted"/>
<organism evidence="2 3">
    <name type="scientific">Xylaria hypoxylon</name>
    <dbReference type="NCBI Taxonomy" id="37992"/>
    <lineage>
        <taxon>Eukaryota</taxon>
        <taxon>Fungi</taxon>
        <taxon>Dikarya</taxon>
        <taxon>Ascomycota</taxon>
        <taxon>Pezizomycotina</taxon>
        <taxon>Sordariomycetes</taxon>
        <taxon>Xylariomycetidae</taxon>
        <taxon>Xylariales</taxon>
        <taxon>Xylariaceae</taxon>
        <taxon>Xylaria</taxon>
    </lineage>
</organism>
<dbReference type="OrthoDB" id="3357271at2759"/>